<keyword evidence="10" id="KW-1185">Reference proteome</keyword>
<comment type="subcellular location">
    <subcellularLocation>
        <location evidence="1">Cytoplasm</location>
    </subcellularLocation>
</comment>
<evidence type="ECO:0000256" key="3">
    <source>
        <dbReference type="ARBA" id="ARBA00022723"/>
    </source>
</evidence>
<feature type="region of interest" description="Disordered" evidence="7">
    <location>
        <begin position="166"/>
        <end position="323"/>
    </location>
</feature>
<dbReference type="Pfam" id="PF20173">
    <property type="entry name" value="ZnF_RZ-type"/>
    <property type="match status" value="1"/>
</dbReference>
<accession>A0ABR3BFP2</accession>
<gene>
    <name evidence="9" type="ORF">J3Q64DRAFT_1844383</name>
</gene>
<evidence type="ECO:0000259" key="8">
    <source>
        <dbReference type="PROSITE" id="PS51981"/>
    </source>
</evidence>
<sequence length="2005" mass="225004">MYTTIAKGTHKECLNLYETAHMKRNPQAINQSSMDYDIKNQTTFKHSGDTSQSSNRNTQRNSSQGISQRHEESYKKGYTHNSSQSTTTSSPDFTTGFDSSEYSQALYNDSSSTTTEKKYIAPVSRFEDMRSSAMQFWTTGVNLEFQPKEPTKAKNNNGWMTEQEFSTLTKSKDLPTKKKLDSLTKKTSEEETEEHHKKDTNNKPDISYAQVASKRLAVKKDEEAEDSSTSNTKTTTDTTTVMTVVTETSAAATADIATPTESTTSSSVPEDWYFSDTSSSQHFQHQSSSTGKYQSHPTGNSMINRHPAFNSSFPHSNKSRPFPVEQTEEDVNSFIFVYSVKNQLFGAQSLERFQKGVGSLLEKVKSMSHRTLDVMIRAMVYSIKEEQSTTLVPKVFPKLVRTVQRKVTVCDILGAHFPDFLVAIQSYIKTYMMSPKDFISILQLFHTFVVKFPDYADQIPLPSIRIRFDQFKQLFTENEIQQMRQLFSEIAALQKVDTWLTVDNLGHKDYNNSAPTDEYPETYNTSWILELWSPKKVLPHLPNGESLIQEVFGLSDSSVDKPNIKWQLPEEEEENIGLAHVFGSGEIASMVLTPWPKTKLDVYLATQYEILREIFCGPARHAIQKYSSSLELSGKDVAWLPYISDTQIYSTSLPATLVEPVAIFTFLGTNENIETLKTIRDGSLAILIPQTSKKRLTQKHLASISKQIITGIIVGSTYNARANNEPGAVHMIAIHLKIGSMMDLQRSAKYTILITSPNSSSIIPVLSWLRKEVSQCEGEMKQTEISSRLLSVGLNSQQHGEDSLSKNRDSFADNYGKSNPREEDTSDTPTYLQKVDLDISCIIQDSLSGNKAYMEKNVWPQLQHKHLWLPVSERPFLYTLSKSQLSALKYALFHRFTVISGGPGTGKTHLASKLVNLVHQGLVESRTFHPVIVITKNESTLDAILEKNLNGVSGMVRLGVRTDNKNIASRQGLHLFGSENNDQNQRYVVQMERRQAMLQADLDSLWKYRSSVLKGDLDIISTFVPPGYMHSLRQGCPFSGTTIGEGGSNGGGGGGNGIQTSSSILKTWMRNTDVPILDKSSDCQKEYSHETPFSNIEAEYDSFLKSMGSGEEDRLPLIIDSVTYKDRLEWIVQKRPNINSIANPSNWPLSGSQNVSVIRNEVLAIWSVTPPENMWKLLASQRKELWLKLINKIVHFIDSEITKCLEEQFKASRGLDKARLQKWAKVCQFNRLIGMTAEFAASNQELINSLSPSVVIVDEADQILESTMAHFLFGPRMNHLILLGDDTKLKAQKQKQTNGSVNKTSQHLDVSLFERWYLTGGKVVALQEQWRMCTEVLEVFNALDPDNDKAAFGPEHSETTANTRDKVVPALLGFDNRTFFVSHDSEVTSQFFDDSLTAAMGIDVTESMADGARYVCHLALYILQQGTKPENVAILAIDPLQKRIIEWLLENELLDFSQFVKKPIGVTVSMIDDHVGKENWIVIISLAVPHGKPLPDNNVSLALSRARYGLYIVGDAAATVGTKWELVAKYMRTKGNCSPNLQLRCQKHKERTTVISYWPVFNQVRNGGCTMACETLMECGHVCKNMCHILDHSYATCVEPCVRPRPDGCEHACPNSCNECSNNNGVCPPCTEVEVVKFPCGHQRSINCKQAQLKEPGNVGYIAEAMSLAVENPGIQNEDFQLFCTESCNSQLECGHMCQNMCRVPHSHDSSQCQASCPKQLICGHNCSNGCAKPNDHTEMCLEACQQVCSHGYKCGRDCWRVCTPCVENCPYSCIHKKCTRRCHEKCDRPPCDLSCSKILPCSHPCPGLCGELCPPCRECNSDMQCAISLRTLSEFDPDEKIYVLPECKCIFSVEYLDMYFNNQAQNGEHNSIKLWQCPLCQTPIYTALRYNMYIKTEIALVNKIKESQNEKLHRISENEKQDIIKAMNDETRTGIHNIVGGRWFVCKNQHPYFIGDCGGATEVSTCPQCGETIGGLNHKVVDSNRFYGEFDGSNGPAWPGQPYK</sequence>
<protein>
    <recommendedName>
        <fullName evidence="8">RZ-type domain-containing protein</fullName>
    </recommendedName>
</protein>
<keyword evidence="2" id="KW-0963">Cytoplasm</keyword>
<keyword evidence="5" id="KW-0862">Zinc</keyword>
<evidence type="ECO:0000256" key="5">
    <source>
        <dbReference type="ARBA" id="ARBA00022833"/>
    </source>
</evidence>
<feature type="compositionally biased region" description="Low complexity" evidence="7">
    <location>
        <begin position="227"/>
        <end position="290"/>
    </location>
</feature>
<dbReference type="Proteomes" id="UP001448207">
    <property type="component" value="Unassembled WGS sequence"/>
</dbReference>
<reference evidence="9 10" key="1">
    <citation type="submission" date="2024-04" db="EMBL/GenBank/DDBJ databases">
        <title>Symmetric and asymmetric DNA N6-adenine methylation regulates different biological responses in Mucorales.</title>
        <authorList>
            <consortium name="Lawrence Berkeley National Laboratory"/>
            <person name="Lax C."/>
            <person name="Mondo S.J."/>
            <person name="Osorio-Concepcion M."/>
            <person name="Muszewska A."/>
            <person name="Corrochano-Luque M."/>
            <person name="Gutierrez G."/>
            <person name="Riley R."/>
            <person name="Lipzen A."/>
            <person name="Guo J."/>
            <person name="Hundley H."/>
            <person name="Amirebrahimi M."/>
            <person name="Ng V."/>
            <person name="Lorenzo-Gutierrez D."/>
            <person name="Binder U."/>
            <person name="Yang J."/>
            <person name="Song Y."/>
            <person name="Canovas D."/>
            <person name="Navarro E."/>
            <person name="Freitag M."/>
            <person name="Gabaldon T."/>
            <person name="Grigoriev I.V."/>
            <person name="Corrochano L.M."/>
            <person name="Nicolas F.E."/>
            <person name="Garre V."/>
        </authorList>
    </citation>
    <scope>NUCLEOTIDE SEQUENCE [LARGE SCALE GENOMIC DNA]</scope>
    <source>
        <strain evidence="9 10">L51</strain>
    </source>
</reference>
<evidence type="ECO:0000256" key="2">
    <source>
        <dbReference type="ARBA" id="ARBA00022490"/>
    </source>
</evidence>
<evidence type="ECO:0000256" key="1">
    <source>
        <dbReference type="ARBA" id="ARBA00004496"/>
    </source>
</evidence>
<dbReference type="InterPro" id="IPR041679">
    <property type="entry name" value="DNA2/NAM7-like_C"/>
</dbReference>
<dbReference type="Gene3D" id="3.40.50.300">
    <property type="entry name" value="P-loop containing nucleotide triphosphate hydrolases"/>
    <property type="match status" value="3"/>
</dbReference>
<evidence type="ECO:0000256" key="4">
    <source>
        <dbReference type="ARBA" id="ARBA00022771"/>
    </source>
</evidence>
<dbReference type="PANTHER" id="PTHR10887:SF341">
    <property type="entry name" value="NFX1-TYPE ZINC FINGER-CONTAINING PROTEIN 1"/>
    <property type="match status" value="1"/>
</dbReference>
<comment type="caution">
    <text evidence="9">The sequence shown here is derived from an EMBL/GenBank/DDBJ whole genome shotgun (WGS) entry which is preliminary data.</text>
</comment>
<dbReference type="PROSITE" id="PS51981">
    <property type="entry name" value="ZF_RZ"/>
    <property type="match status" value="1"/>
</dbReference>
<keyword evidence="3" id="KW-0479">Metal-binding</keyword>
<dbReference type="InterPro" id="IPR046439">
    <property type="entry name" value="ZF_RZ_dom"/>
</dbReference>
<keyword evidence="4" id="KW-0863">Zinc-finger</keyword>
<dbReference type="EMBL" id="JBCLYO010000001">
    <property type="protein sequence ID" value="KAL0096976.1"/>
    <property type="molecule type" value="Genomic_DNA"/>
</dbReference>
<dbReference type="Pfam" id="PF13087">
    <property type="entry name" value="AAA_12"/>
    <property type="match status" value="1"/>
</dbReference>
<feature type="domain" description="RZ-type" evidence="8">
    <location>
        <begin position="1916"/>
        <end position="1996"/>
    </location>
</feature>
<feature type="region of interest" description="Disordered" evidence="7">
    <location>
        <begin position="798"/>
        <end position="829"/>
    </location>
</feature>
<feature type="compositionally biased region" description="Low complexity" evidence="7">
    <location>
        <begin position="82"/>
        <end position="95"/>
    </location>
</feature>
<evidence type="ECO:0000256" key="7">
    <source>
        <dbReference type="SAM" id="MobiDB-lite"/>
    </source>
</evidence>
<proteinExistence type="predicted"/>
<feature type="compositionally biased region" description="Low complexity" evidence="7">
    <location>
        <begin position="50"/>
        <end position="64"/>
    </location>
</feature>
<name>A0ABR3BFP2_PHYBL</name>
<dbReference type="InterPro" id="IPR027417">
    <property type="entry name" value="P-loop_NTPase"/>
</dbReference>
<dbReference type="SUPFAM" id="SSF52540">
    <property type="entry name" value="P-loop containing nucleoside triphosphate hydrolases"/>
    <property type="match status" value="1"/>
</dbReference>
<dbReference type="Pfam" id="PF13086">
    <property type="entry name" value="AAA_11"/>
    <property type="match status" value="1"/>
</dbReference>
<feature type="compositionally biased region" description="Basic and acidic residues" evidence="7">
    <location>
        <begin position="799"/>
        <end position="811"/>
    </location>
</feature>
<organism evidence="9 10">
    <name type="scientific">Phycomyces blakesleeanus</name>
    <dbReference type="NCBI Taxonomy" id="4837"/>
    <lineage>
        <taxon>Eukaryota</taxon>
        <taxon>Fungi</taxon>
        <taxon>Fungi incertae sedis</taxon>
        <taxon>Mucoromycota</taxon>
        <taxon>Mucoromycotina</taxon>
        <taxon>Mucoromycetes</taxon>
        <taxon>Mucorales</taxon>
        <taxon>Phycomycetaceae</taxon>
        <taxon>Phycomyces</taxon>
    </lineage>
</organism>
<evidence type="ECO:0000313" key="10">
    <source>
        <dbReference type="Proteomes" id="UP001448207"/>
    </source>
</evidence>
<evidence type="ECO:0000313" key="9">
    <source>
        <dbReference type="EMBL" id="KAL0096976.1"/>
    </source>
</evidence>
<dbReference type="InterPro" id="IPR045055">
    <property type="entry name" value="DNA2/NAM7-like"/>
</dbReference>
<feature type="region of interest" description="Disordered" evidence="7">
    <location>
        <begin position="43"/>
        <end position="95"/>
    </location>
</feature>
<dbReference type="PANTHER" id="PTHR10887">
    <property type="entry name" value="DNA2/NAM7 HELICASE FAMILY"/>
    <property type="match status" value="1"/>
</dbReference>
<keyword evidence="6" id="KW-0391">Immunity</keyword>
<feature type="compositionally biased region" description="Polar residues" evidence="7">
    <location>
        <begin position="291"/>
        <end position="316"/>
    </location>
</feature>
<dbReference type="InterPro" id="IPR041677">
    <property type="entry name" value="DNA2/NAM7_AAA_11"/>
</dbReference>
<feature type="compositionally biased region" description="Basic and acidic residues" evidence="7">
    <location>
        <begin position="170"/>
        <end position="202"/>
    </location>
</feature>
<evidence type="ECO:0000256" key="6">
    <source>
        <dbReference type="ARBA" id="ARBA00022859"/>
    </source>
</evidence>